<feature type="region of interest" description="Disordered" evidence="1">
    <location>
        <begin position="252"/>
        <end position="272"/>
    </location>
</feature>
<proteinExistence type="predicted"/>
<organism evidence="3 4">
    <name type="scientific">Advenella kashmirensis W13003</name>
    <dbReference type="NCBI Taxonomy" id="1424334"/>
    <lineage>
        <taxon>Bacteria</taxon>
        <taxon>Pseudomonadati</taxon>
        <taxon>Pseudomonadota</taxon>
        <taxon>Betaproteobacteria</taxon>
        <taxon>Burkholderiales</taxon>
        <taxon>Alcaligenaceae</taxon>
    </lineage>
</organism>
<dbReference type="RefSeq" id="WP_024007218.1">
    <property type="nucleotide sequence ID" value="NZ_KI650983.1"/>
</dbReference>
<dbReference type="PATRIC" id="fig|1424334.3.peg.4313"/>
<reference evidence="3 4" key="1">
    <citation type="journal article" date="2014" name="Genome Announc.">
        <title>Draft Genome Sequence of Advenella kashmirensis Strain W13003, a Polycyclic Aromatic Hydrocarbon-Degrading Bacterium.</title>
        <authorList>
            <person name="Wang X."/>
            <person name="Jin D."/>
            <person name="Zhou L."/>
            <person name="Wu L."/>
            <person name="An W."/>
            <person name="Zhao L."/>
        </authorList>
    </citation>
    <scope>NUCLEOTIDE SEQUENCE [LARGE SCALE GENOMIC DNA]</scope>
    <source>
        <strain evidence="3 4">W13003</strain>
    </source>
</reference>
<dbReference type="HOGENOM" id="CLU_022687_2_0_4"/>
<dbReference type="Pfam" id="PF01593">
    <property type="entry name" value="Amino_oxidase"/>
    <property type="match status" value="2"/>
</dbReference>
<comment type="caution">
    <text evidence="3">The sequence shown here is derived from an EMBL/GenBank/DDBJ whole genome shotgun (WGS) entry which is preliminary data.</text>
</comment>
<accession>V8QMK7</accession>
<feature type="domain" description="Amine oxidase" evidence="2">
    <location>
        <begin position="21"/>
        <end position="261"/>
    </location>
</feature>
<dbReference type="PANTHER" id="PTHR42923:SF47">
    <property type="entry name" value="BLR3003 PROTEIN"/>
    <property type="match status" value="1"/>
</dbReference>
<dbReference type="Gene3D" id="3.50.50.60">
    <property type="entry name" value="FAD/NAD(P)-binding domain"/>
    <property type="match status" value="1"/>
</dbReference>
<evidence type="ECO:0000313" key="4">
    <source>
        <dbReference type="Proteomes" id="UP000018733"/>
    </source>
</evidence>
<dbReference type="PRINTS" id="PR00419">
    <property type="entry name" value="ADXRDTASE"/>
</dbReference>
<dbReference type="PANTHER" id="PTHR42923">
    <property type="entry name" value="PROTOPORPHYRINOGEN OXIDASE"/>
    <property type="match status" value="1"/>
</dbReference>
<dbReference type="Proteomes" id="UP000018733">
    <property type="component" value="Unassembled WGS sequence"/>
</dbReference>
<gene>
    <name evidence="3" type="ORF">W822_21525</name>
</gene>
<dbReference type="InterPro" id="IPR050464">
    <property type="entry name" value="Zeta_carotene_desat/Oxidored"/>
</dbReference>
<dbReference type="SUPFAM" id="SSF51905">
    <property type="entry name" value="FAD/NAD(P)-binding domain"/>
    <property type="match status" value="1"/>
</dbReference>
<dbReference type="InterPro" id="IPR036188">
    <property type="entry name" value="FAD/NAD-bd_sf"/>
</dbReference>
<evidence type="ECO:0000259" key="2">
    <source>
        <dbReference type="Pfam" id="PF01593"/>
    </source>
</evidence>
<dbReference type="OrthoDB" id="7849608at2"/>
<dbReference type="InterPro" id="IPR002937">
    <property type="entry name" value="Amino_oxidase"/>
</dbReference>
<name>V8QMK7_9BURK</name>
<evidence type="ECO:0000256" key="1">
    <source>
        <dbReference type="SAM" id="MobiDB-lite"/>
    </source>
</evidence>
<dbReference type="EMBL" id="AYXT01000014">
    <property type="protein sequence ID" value="ETF00538.1"/>
    <property type="molecule type" value="Genomic_DNA"/>
</dbReference>
<protein>
    <recommendedName>
        <fullName evidence="2">Amine oxidase domain-containing protein</fullName>
    </recommendedName>
</protein>
<dbReference type="STRING" id="1424334.W822_21525"/>
<dbReference type="eggNOG" id="COG1232">
    <property type="taxonomic scope" value="Bacteria"/>
</dbReference>
<dbReference type="AlphaFoldDB" id="V8QMK7"/>
<dbReference type="GO" id="GO:0016491">
    <property type="term" value="F:oxidoreductase activity"/>
    <property type="evidence" value="ECO:0007669"/>
    <property type="project" value="InterPro"/>
</dbReference>
<keyword evidence="4" id="KW-1185">Reference proteome</keyword>
<sequence length="551" mass="59179">MFRQTERSNRPRVAVVGAGWAGLAAAWKLEQAGCRTDVFEQAPVLGGRARKALIPRRNLVLDNGQHLMLGAYGQILALMQEIGIDLDKALLRLPLQLNSLNKQFGLRVNPAYPGPLRLPLALVRLKGLAAREKFALVRALFQLQLAGWRVEPALSVKAWLDAQRQPPALRDLFWAPLCIATLNTPLAQASMALFARVLKDSLGAGAEACDLILPRVDLSTLWPQALARRLTVHTNTPVRGITYTQDGYTVQTGRRKKNADMSGSTNGGCANGEHANGGGANAGNANDENATTFDAVVLATPPLICHRLLARLSQGGTHDLSDGSRASVHGAVIQAGDGTLSPMDPNGVAPLLGQLQAFQYHAIATLTVFLAAPFPLHECMYMLNENRALGHDGQWLFNRSRFMHPSDNPSAGMANDDSACARDAEEPASNVNEDHHHAISIVISHADHLVGADKNTIASAVLDQISSQLPDGLSLPAVLGHELIIEKRATFAATPQLARPGNRTPWPGLFLAGDWTDTGYPAVLEGAVMSGIAAAKAAHEFIAARRQRQHR</sequence>
<feature type="domain" description="Amine oxidase" evidence="2">
    <location>
        <begin position="432"/>
        <end position="537"/>
    </location>
</feature>
<evidence type="ECO:0000313" key="3">
    <source>
        <dbReference type="EMBL" id="ETF00538.1"/>
    </source>
</evidence>